<gene>
    <name evidence="17" type="ORF">PACTADRAFT_50539</name>
</gene>
<evidence type="ECO:0000256" key="1">
    <source>
        <dbReference type="ARBA" id="ARBA00003378"/>
    </source>
</evidence>
<keyword evidence="18" id="KW-1185">Reference proteome</keyword>
<keyword evidence="5" id="KW-0507">mRNA processing</keyword>
<dbReference type="EMBL" id="KV454015">
    <property type="protein sequence ID" value="ODV94677.1"/>
    <property type="molecule type" value="Genomic_DNA"/>
</dbReference>
<evidence type="ECO:0000256" key="6">
    <source>
        <dbReference type="ARBA" id="ARBA00022679"/>
    </source>
</evidence>
<dbReference type="Gene3D" id="3.40.50.150">
    <property type="entry name" value="Vaccinia Virus protein VP39"/>
    <property type="match status" value="1"/>
</dbReference>
<evidence type="ECO:0000256" key="3">
    <source>
        <dbReference type="ARBA" id="ARBA00011926"/>
    </source>
</evidence>
<keyword evidence="4" id="KW-0489">Methyltransferase</keyword>
<feature type="domain" description="MRNA cap 0 methyltransferase" evidence="16">
    <location>
        <begin position="223"/>
        <end position="506"/>
    </location>
</feature>
<dbReference type="OrthoDB" id="10248867at2759"/>
<keyword evidence="6" id="KW-0808">Transferase</keyword>
<dbReference type="Pfam" id="PF03291">
    <property type="entry name" value="mRNA_G-N7_MeTrfase"/>
    <property type="match status" value="1"/>
</dbReference>
<keyword evidence="8" id="KW-0694">RNA-binding</keyword>
<evidence type="ECO:0000256" key="12">
    <source>
        <dbReference type="ARBA" id="ARBA00033387"/>
    </source>
</evidence>
<dbReference type="GO" id="GO:0005634">
    <property type="term" value="C:nucleus"/>
    <property type="evidence" value="ECO:0007669"/>
    <property type="project" value="UniProtKB-SubCell"/>
</dbReference>
<reference evidence="18" key="1">
    <citation type="submission" date="2016-05" db="EMBL/GenBank/DDBJ databases">
        <title>Comparative genomics of biotechnologically important yeasts.</title>
        <authorList>
            <consortium name="DOE Joint Genome Institute"/>
            <person name="Riley R."/>
            <person name="Haridas S."/>
            <person name="Wolfe K.H."/>
            <person name="Lopes M.R."/>
            <person name="Hittinger C.T."/>
            <person name="Goker M."/>
            <person name="Salamov A."/>
            <person name="Wisecaver J."/>
            <person name="Long T.M."/>
            <person name="Aerts A.L."/>
            <person name="Barry K."/>
            <person name="Choi C."/>
            <person name="Clum A."/>
            <person name="Coughlan A.Y."/>
            <person name="Deshpande S."/>
            <person name="Douglass A.P."/>
            <person name="Hanson S.J."/>
            <person name="Klenk H.-P."/>
            <person name="Labutti K."/>
            <person name="Lapidus A."/>
            <person name="Lindquist E."/>
            <person name="Lipzen A."/>
            <person name="Meier-Kolthoff J.P."/>
            <person name="Ohm R.A."/>
            <person name="Otillar R.P."/>
            <person name="Pangilinan J."/>
            <person name="Peng Y."/>
            <person name="Rokas A."/>
            <person name="Rosa C.A."/>
            <person name="Scheuner C."/>
            <person name="Sibirny A.A."/>
            <person name="Slot J.C."/>
            <person name="Stielow J.B."/>
            <person name="Sun H."/>
            <person name="Kurtzman C.P."/>
            <person name="Blackwell M."/>
            <person name="Grigoriev I.V."/>
            <person name="Jeffries T.W."/>
        </authorList>
    </citation>
    <scope>NUCLEOTIDE SEQUENCE [LARGE SCALE GENOMIC DNA]</scope>
    <source>
        <strain evidence="18">NRRL Y-2460</strain>
    </source>
</reference>
<feature type="compositionally biased region" description="Basic and acidic residues" evidence="15">
    <location>
        <begin position="82"/>
        <end position="110"/>
    </location>
</feature>
<dbReference type="SUPFAM" id="SSF53335">
    <property type="entry name" value="S-adenosyl-L-methionine-dependent methyltransferases"/>
    <property type="match status" value="1"/>
</dbReference>
<evidence type="ECO:0000256" key="10">
    <source>
        <dbReference type="ARBA" id="ARBA00023242"/>
    </source>
</evidence>
<name>A0A1E4TSG1_PACTA</name>
<evidence type="ECO:0000256" key="5">
    <source>
        <dbReference type="ARBA" id="ARBA00022664"/>
    </source>
</evidence>
<organism evidence="17 18">
    <name type="scientific">Pachysolen tannophilus NRRL Y-2460</name>
    <dbReference type="NCBI Taxonomy" id="669874"/>
    <lineage>
        <taxon>Eukaryota</taxon>
        <taxon>Fungi</taxon>
        <taxon>Dikarya</taxon>
        <taxon>Ascomycota</taxon>
        <taxon>Saccharomycotina</taxon>
        <taxon>Pichiomycetes</taxon>
        <taxon>Pachysolenaceae</taxon>
        <taxon>Pachysolen</taxon>
    </lineage>
</organism>
<comment type="function">
    <text evidence="1">Responsible for methylating the 5'-cap structure of mRNAs.</text>
</comment>
<dbReference type="InterPro" id="IPR039753">
    <property type="entry name" value="RG7MT1"/>
</dbReference>
<feature type="region of interest" description="Disordered" evidence="15">
    <location>
        <begin position="67"/>
        <end position="123"/>
    </location>
</feature>
<dbReference type="FunFam" id="3.40.50.150:FF:000280">
    <property type="entry name" value="mRNA cap guanine-N7 methyltransferase"/>
    <property type="match status" value="1"/>
</dbReference>
<evidence type="ECO:0000256" key="11">
    <source>
        <dbReference type="ARBA" id="ARBA00032772"/>
    </source>
</evidence>
<evidence type="ECO:0000256" key="2">
    <source>
        <dbReference type="ARBA" id="ARBA00004123"/>
    </source>
</evidence>
<comment type="subcellular location">
    <subcellularLocation>
        <location evidence="2">Nucleus</location>
    </subcellularLocation>
</comment>
<accession>A0A1E4TSG1</accession>
<sequence length="509" mass="58464">MSNEGGENEVLADNGKPEDSIAMKTEVEKVEKVETKAGTTTASELSKPRRRMLIKGTKDSLYEEYSLRNRDEERKKNHMKRANNEEALMGRRRDDLDINNEKNDEKEELPKAPTTAVGAAPNKPAWMKDDEFAKFSQRVEATTTTNNEGRKLKKRKGRGNLEDQLKEAELIRQREDLKEQKMIESNLKRVQAINSGELEVDDIVKQHYNQRTHLARRENRRTSPIIKLRNFNNCIKYILINKFGKANDSVIDLGCGKGGDLQKWALANVSTYIGLDISSDSITEAIRRYKTISTRNQANFQSFFITADCFGNSITEILAPFPEITTLMPVDICSMQFCMHYGFRSEEIVRTMLSNVSKSLKIGGHFIGTIPSSDFIADKIKNLPQGETKWGNSIYSVDFEHPPPKDGYFTQPYGNMYTYFLKDAVDNVPEYVVPFEAFRSIAEEYDLSLRYKKNFGDLFKEEIPNYFYKLNRRLLEGIRRSDGTYGIEGDEYEASCFYLAFAFERVGYQ</sequence>
<dbReference type="CDD" id="cd02440">
    <property type="entry name" value="AdoMet_MTases"/>
    <property type="match status" value="1"/>
</dbReference>
<dbReference type="InterPro" id="IPR029063">
    <property type="entry name" value="SAM-dependent_MTases_sf"/>
</dbReference>
<evidence type="ECO:0000256" key="9">
    <source>
        <dbReference type="ARBA" id="ARBA00023042"/>
    </source>
</evidence>
<evidence type="ECO:0000256" key="7">
    <source>
        <dbReference type="ARBA" id="ARBA00022691"/>
    </source>
</evidence>
<evidence type="ECO:0000256" key="15">
    <source>
        <dbReference type="SAM" id="MobiDB-lite"/>
    </source>
</evidence>
<dbReference type="AlphaFoldDB" id="A0A1E4TSG1"/>
<keyword evidence="9" id="KW-0506">mRNA capping</keyword>
<dbReference type="PANTHER" id="PTHR12189">
    <property type="entry name" value="MRNA GUANINE-7- METHYLTRANSFERASE"/>
    <property type="match status" value="1"/>
</dbReference>
<dbReference type="STRING" id="669874.A0A1E4TSG1"/>
<evidence type="ECO:0000256" key="14">
    <source>
        <dbReference type="ARBA" id="ARBA00049739"/>
    </source>
</evidence>
<evidence type="ECO:0000313" key="17">
    <source>
        <dbReference type="EMBL" id="ODV94677.1"/>
    </source>
</evidence>
<evidence type="ECO:0000256" key="4">
    <source>
        <dbReference type="ARBA" id="ARBA00022603"/>
    </source>
</evidence>
<dbReference type="PANTHER" id="PTHR12189:SF2">
    <property type="entry name" value="MRNA CAP GUANINE-N7 METHYLTRANSFERASE"/>
    <property type="match status" value="1"/>
</dbReference>
<comment type="catalytic activity">
    <reaction evidence="13">
        <text>a 5'-end (5'-triphosphoguanosine)-ribonucleoside in mRNA + S-adenosyl-L-methionine = a 5'-end (N(7)-methyl 5'-triphosphoguanosine)-ribonucleoside in mRNA + S-adenosyl-L-homocysteine</text>
        <dbReference type="Rhea" id="RHEA:67008"/>
        <dbReference type="Rhea" id="RHEA-COMP:17166"/>
        <dbReference type="Rhea" id="RHEA-COMP:17167"/>
        <dbReference type="ChEBI" id="CHEBI:57856"/>
        <dbReference type="ChEBI" id="CHEBI:59789"/>
        <dbReference type="ChEBI" id="CHEBI:156461"/>
        <dbReference type="ChEBI" id="CHEBI:167617"/>
        <dbReference type="EC" id="2.1.1.56"/>
    </reaction>
</comment>
<feature type="region of interest" description="Disordered" evidence="15">
    <location>
        <begin position="1"/>
        <end position="52"/>
    </location>
</feature>
<evidence type="ECO:0000256" key="8">
    <source>
        <dbReference type="ARBA" id="ARBA00022884"/>
    </source>
</evidence>
<dbReference type="PROSITE" id="PS51562">
    <property type="entry name" value="RNA_CAP0_MT"/>
    <property type="match status" value="1"/>
</dbReference>
<keyword evidence="10" id="KW-0539">Nucleus</keyword>
<dbReference type="InterPro" id="IPR004971">
    <property type="entry name" value="mRNA_G-N7_MeTrfase_dom"/>
</dbReference>
<dbReference type="GO" id="GO:0004482">
    <property type="term" value="F:mRNA 5'-cap (guanine-N7-)-methyltransferase activity"/>
    <property type="evidence" value="ECO:0007669"/>
    <property type="project" value="UniProtKB-EC"/>
</dbReference>
<dbReference type="EC" id="2.1.1.56" evidence="3"/>
<keyword evidence="7" id="KW-0949">S-adenosyl-L-methionine</keyword>
<evidence type="ECO:0000259" key="16">
    <source>
        <dbReference type="PROSITE" id="PS51562"/>
    </source>
</evidence>
<dbReference type="GO" id="GO:0005829">
    <property type="term" value="C:cytosol"/>
    <property type="evidence" value="ECO:0007669"/>
    <property type="project" value="EnsemblFungi"/>
</dbReference>
<dbReference type="Proteomes" id="UP000094236">
    <property type="component" value="Unassembled WGS sequence"/>
</dbReference>
<evidence type="ECO:0000256" key="13">
    <source>
        <dbReference type="ARBA" id="ARBA00044712"/>
    </source>
</evidence>
<protein>
    <recommendedName>
        <fullName evidence="14">mRNA cap guanine-N(7) methyltransferase</fullName>
        <ecNumber evidence="3">2.1.1.56</ecNumber>
    </recommendedName>
    <alternativeName>
        <fullName evidence="11">mRNA (guanine-N(7))-methyltransferase</fullName>
    </alternativeName>
    <alternativeName>
        <fullName evidence="12">mRNA cap methyltransferase</fullName>
    </alternativeName>
</protein>
<feature type="compositionally biased region" description="Basic and acidic residues" evidence="15">
    <location>
        <begin position="15"/>
        <end position="35"/>
    </location>
</feature>
<dbReference type="GO" id="GO:0003723">
    <property type="term" value="F:RNA binding"/>
    <property type="evidence" value="ECO:0007669"/>
    <property type="project" value="UniProtKB-KW"/>
</dbReference>
<proteinExistence type="predicted"/>
<evidence type="ECO:0000313" key="18">
    <source>
        <dbReference type="Proteomes" id="UP000094236"/>
    </source>
</evidence>